<dbReference type="AlphaFoldDB" id="A0A6C0KA86"/>
<evidence type="ECO:0000313" key="2">
    <source>
        <dbReference type="EMBL" id="QHU14962.1"/>
    </source>
</evidence>
<sequence>MSSKALKEKLDSLKKIWDAQSTTYINTKPSAELENNNTVNAQALSNLANTYGKFLTLDAQLTGVSNGVNVYLKSWDNKMDILKRSIGNSKQTLKNEINTNNASGRMKTDKYNYNSETYIQASFYILSISTITFFIYKQLKQ</sequence>
<reference evidence="2" key="1">
    <citation type="journal article" date="2020" name="Nature">
        <title>Giant virus diversity and host interactions through global metagenomics.</title>
        <authorList>
            <person name="Schulz F."/>
            <person name="Roux S."/>
            <person name="Paez-Espino D."/>
            <person name="Jungbluth S."/>
            <person name="Walsh D.A."/>
            <person name="Denef V.J."/>
            <person name="McMahon K.D."/>
            <person name="Konstantinidis K.T."/>
            <person name="Eloe-Fadrosh E.A."/>
            <person name="Kyrpides N.C."/>
            <person name="Woyke T."/>
        </authorList>
    </citation>
    <scope>NUCLEOTIDE SEQUENCE</scope>
    <source>
        <strain evidence="2">GVMAG-S-1102244-55</strain>
    </source>
</reference>
<evidence type="ECO:0000256" key="1">
    <source>
        <dbReference type="SAM" id="Phobius"/>
    </source>
</evidence>
<protein>
    <submittedName>
        <fullName evidence="2">Uncharacterized protein</fullName>
    </submittedName>
</protein>
<organism evidence="2">
    <name type="scientific">viral metagenome</name>
    <dbReference type="NCBI Taxonomy" id="1070528"/>
    <lineage>
        <taxon>unclassified sequences</taxon>
        <taxon>metagenomes</taxon>
        <taxon>organismal metagenomes</taxon>
    </lineage>
</organism>
<dbReference type="EMBL" id="MN740847">
    <property type="protein sequence ID" value="QHU14962.1"/>
    <property type="molecule type" value="Genomic_DNA"/>
</dbReference>
<accession>A0A6C0KA86</accession>
<proteinExistence type="predicted"/>
<keyword evidence="1" id="KW-1133">Transmembrane helix</keyword>
<feature type="transmembrane region" description="Helical" evidence="1">
    <location>
        <begin position="118"/>
        <end position="136"/>
    </location>
</feature>
<keyword evidence="1" id="KW-0472">Membrane</keyword>
<name>A0A6C0KA86_9ZZZZ</name>
<keyword evidence="1" id="KW-0812">Transmembrane</keyword>